<feature type="compositionally biased region" description="Low complexity" evidence="10">
    <location>
        <begin position="1"/>
        <end position="17"/>
    </location>
</feature>
<dbReference type="Gene3D" id="6.10.190.10">
    <property type="match status" value="1"/>
</dbReference>
<keyword evidence="5" id="KW-0479">Metal-binding</keyword>
<dbReference type="InterPro" id="IPR018136">
    <property type="entry name" value="Aconitase_4Fe-4S_BS"/>
</dbReference>
<evidence type="ECO:0000256" key="2">
    <source>
        <dbReference type="ARBA" id="ARBA00004717"/>
    </source>
</evidence>
<dbReference type="GO" id="GO:0003994">
    <property type="term" value="F:aconitate hydratase activity"/>
    <property type="evidence" value="ECO:0007669"/>
    <property type="project" value="UniProtKB-EC"/>
</dbReference>
<feature type="domain" description="Aconitase A/isopropylmalate dehydratase small subunit swivel" evidence="12">
    <location>
        <begin position="689"/>
        <end position="812"/>
    </location>
</feature>
<dbReference type="InterPro" id="IPR036008">
    <property type="entry name" value="Aconitase_4Fe-4S_dom"/>
</dbReference>
<proteinExistence type="inferred from homology"/>
<keyword evidence="4 9" id="KW-0004">4Fe-4S</keyword>
<comment type="similarity">
    <text evidence="3 9">Belongs to the aconitase/IPM isomerase family.</text>
</comment>
<dbReference type="EMBL" id="JAQQLI010000006">
    <property type="protein sequence ID" value="MDC7785310.1"/>
    <property type="molecule type" value="Genomic_DNA"/>
</dbReference>
<dbReference type="Pfam" id="PF00330">
    <property type="entry name" value="Aconitase"/>
    <property type="match status" value="1"/>
</dbReference>
<dbReference type="SUPFAM" id="SSF53732">
    <property type="entry name" value="Aconitase iron-sulfur domain"/>
    <property type="match status" value="1"/>
</dbReference>
<evidence type="ECO:0000313" key="14">
    <source>
        <dbReference type="Proteomes" id="UP001165652"/>
    </source>
</evidence>
<comment type="catalytic activity">
    <reaction evidence="8 9">
        <text>citrate = D-threo-isocitrate</text>
        <dbReference type="Rhea" id="RHEA:10336"/>
        <dbReference type="ChEBI" id="CHEBI:15562"/>
        <dbReference type="ChEBI" id="CHEBI:16947"/>
        <dbReference type="EC" id="4.2.1.3"/>
    </reaction>
</comment>
<comment type="cofactor">
    <cofactor evidence="1">
        <name>[4Fe-4S] cluster</name>
        <dbReference type="ChEBI" id="CHEBI:49883"/>
    </cofactor>
</comment>
<evidence type="ECO:0000256" key="4">
    <source>
        <dbReference type="ARBA" id="ARBA00022485"/>
    </source>
</evidence>
<evidence type="ECO:0000256" key="9">
    <source>
        <dbReference type="RuleBase" id="RU361275"/>
    </source>
</evidence>
<name>A0ABT5J6P2_RHOTP</name>
<evidence type="ECO:0000313" key="13">
    <source>
        <dbReference type="EMBL" id="MDC7785310.1"/>
    </source>
</evidence>
<evidence type="ECO:0000256" key="8">
    <source>
        <dbReference type="ARBA" id="ARBA00023501"/>
    </source>
</evidence>
<dbReference type="NCBIfam" id="NF009520">
    <property type="entry name" value="PRK12881.1"/>
    <property type="match status" value="1"/>
</dbReference>
<reference evidence="13" key="2">
    <citation type="submission" date="2023-02" db="EMBL/GenBank/DDBJ databases">
        <authorList>
            <person name="Rayyan A."/>
            <person name="Meyer T."/>
            <person name="Kyndt J.A."/>
        </authorList>
    </citation>
    <scope>NUCLEOTIDE SEQUENCE</scope>
    <source>
        <strain evidence="13">DSM 9987</strain>
    </source>
</reference>
<dbReference type="InterPro" id="IPR006249">
    <property type="entry name" value="Aconitase/IRP2"/>
</dbReference>
<comment type="function">
    <text evidence="9">Catalyzes the isomerization of citrate to isocitrate via cis-aconitate.</text>
</comment>
<dbReference type="Gene3D" id="3.20.19.10">
    <property type="entry name" value="Aconitase, domain 4"/>
    <property type="match status" value="1"/>
</dbReference>
<dbReference type="NCBIfam" id="NF006757">
    <property type="entry name" value="PRK09277.1"/>
    <property type="match status" value="1"/>
</dbReference>
<dbReference type="InterPro" id="IPR000573">
    <property type="entry name" value="AconitaseA/IPMdHydase_ssu_swvl"/>
</dbReference>
<evidence type="ECO:0000256" key="5">
    <source>
        <dbReference type="ARBA" id="ARBA00022723"/>
    </source>
</evidence>
<dbReference type="EC" id="4.2.1.3" evidence="9"/>
<evidence type="ECO:0000259" key="11">
    <source>
        <dbReference type="Pfam" id="PF00330"/>
    </source>
</evidence>
<protein>
    <recommendedName>
        <fullName evidence="9">Aconitate hydratase</fullName>
        <shortName evidence="9">Aconitase</shortName>
        <ecNumber evidence="9">4.2.1.3</ecNumber>
    </recommendedName>
</protein>
<evidence type="ECO:0000256" key="3">
    <source>
        <dbReference type="ARBA" id="ARBA00007185"/>
    </source>
</evidence>
<dbReference type="PROSITE" id="PS01244">
    <property type="entry name" value="ACONITASE_2"/>
    <property type="match status" value="1"/>
</dbReference>
<reference evidence="13" key="1">
    <citation type="journal article" date="2023" name="Microbiol Resour">
        <title>Genome Sequences of Rhodoplanes serenus and Two Thermotolerant Strains, Rhodoplanes tepidamans and 'Rhodoplanes cryptolactis,' Further Refine the Genus.</title>
        <authorList>
            <person name="Rayyan A.A."/>
            <person name="Kyndt J.A."/>
        </authorList>
    </citation>
    <scope>NUCLEOTIDE SEQUENCE</scope>
    <source>
        <strain evidence="13">DSM 9987</strain>
    </source>
</reference>
<dbReference type="InterPro" id="IPR015931">
    <property type="entry name" value="Acnase/IPM_dHydase_lsu_aba_1/3"/>
</dbReference>
<evidence type="ECO:0000256" key="1">
    <source>
        <dbReference type="ARBA" id="ARBA00001966"/>
    </source>
</evidence>
<feature type="domain" description="Aconitase/3-isopropylmalate dehydratase large subunit alpha/beta/alpha" evidence="11">
    <location>
        <begin position="98"/>
        <end position="557"/>
    </location>
</feature>
<gene>
    <name evidence="13" type="primary">acnA</name>
    <name evidence="13" type="ORF">PQJ73_06410</name>
</gene>
<dbReference type="SUPFAM" id="SSF52016">
    <property type="entry name" value="LeuD/IlvD-like"/>
    <property type="match status" value="1"/>
</dbReference>
<keyword evidence="9 13" id="KW-0456">Lyase</keyword>
<evidence type="ECO:0000256" key="7">
    <source>
        <dbReference type="ARBA" id="ARBA00023014"/>
    </source>
</evidence>
<dbReference type="PROSITE" id="PS00450">
    <property type="entry name" value="ACONITASE_1"/>
    <property type="match status" value="1"/>
</dbReference>
<accession>A0ABT5J6P2</accession>
<dbReference type="PRINTS" id="PR00415">
    <property type="entry name" value="ACONITASE"/>
</dbReference>
<dbReference type="InterPro" id="IPR001030">
    <property type="entry name" value="Acoase/IPM_deHydtase_lsu_aba"/>
</dbReference>
<evidence type="ECO:0000256" key="6">
    <source>
        <dbReference type="ARBA" id="ARBA00023004"/>
    </source>
</evidence>
<evidence type="ECO:0000259" key="12">
    <source>
        <dbReference type="Pfam" id="PF00694"/>
    </source>
</evidence>
<comment type="pathway">
    <text evidence="2">Carbohydrate metabolism; tricarboxylic acid cycle; isocitrate from oxaloacetate: step 2/2.</text>
</comment>
<evidence type="ECO:0000256" key="10">
    <source>
        <dbReference type="SAM" id="MobiDB-lite"/>
    </source>
</evidence>
<dbReference type="InterPro" id="IPR015928">
    <property type="entry name" value="Aconitase/3IPM_dehydase_swvl"/>
</dbReference>
<dbReference type="Gene3D" id="3.30.499.10">
    <property type="entry name" value="Aconitase, domain 3"/>
    <property type="match status" value="2"/>
</dbReference>
<dbReference type="PANTHER" id="PTHR11670">
    <property type="entry name" value="ACONITASE/IRON-RESPONSIVE ELEMENT FAMILY MEMBER"/>
    <property type="match status" value="1"/>
</dbReference>
<feature type="region of interest" description="Disordered" evidence="10">
    <location>
        <begin position="1"/>
        <end position="40"/>
    </location>
</feature>
<organism evidence="13 14">
    <name type="scientific">Rhodoplanes tepidamans</name>
    <name type="common">Rhodoplanes cryptolactis</name>
    <dbReference type="NCBI Taxonomy" id="200616"/>
    <lineage>
        <taxon>Bacteria</taxon>
        <taxon>Pseudomonadati</taxon>
        <taxon>Pseudomonadota</taxon>
        <taxon>Alphaproteobacteria</taxon>
        <taxon>Hyphomicrobiales</taxon>
        <taxon>Nitrobacteraceae</taxon>
        <taxon>Rhodoplanes</taxon>
    </lineage>
</organism>
<sequence length="893" mass="92954">MPTTTDAPVPARAAAGPDRPRADLRGAPFPGAGRVPETLRDTLPGGGPGFVSLARAEAAGIARFDDLPVSLKILAEDALRHGETEAAAAIAARRRDVAVRLRPGRILMQDSSGIPVLADLAALRDEAPAGVPVEPLIPVDLVVDHSVEVDRHGTPDAQDENLALEFARNAERYRFLRWAERAFSALRVVPPGRGICHQMNLEVLAQVVTVRDGIARPDTMLGTDSHSTMVNALGVLGWGVGGIEALSAMLGRAVVMRLPPVLGVRLLNRMPPGATATDLALTLTALLRRHGVVETVVEFFGPGLAALRLPDRATVANMAPEYGATMGFFPVDGETLDYLRLTGRDAAHVALVEAYAKAQGLWHAAEGRRFDETLEFDLAEIAPSVAGPSRPAQRLGLSAVPDSLPPTNRCRPAAGPIRDGDVAIAAITSCTNTANTDAMLRAGLLARAARARGLTAKPWVKASLSPGSRVVTHVLAAAGLLDDLAALGFALVGHGCMTCMGNSGPLAPEVEAAIRSENLAVAAVLSGNRNFEGRIHPLVRAAYLASPPLVVAYALAGDMRRDLSRDPVGVGKDGRPVMLADLWPDDATVAAAAAVVTPEGYAARAATAFDGPPAWTAIAAPEGPRFAWEPGSQFMRPPPFAAGRLAAPAVTGDIRGARILALLGDDVTTDHISPVSRIPPDSEAAAWLIAHGETAAGLQSYSARRVNHEVMARGAFANLRLRNRLVPEREGGFTRLTPGGAITTIHAAARQYRDAGTPMVVVAGRNYGAGSARDWAAKGTRILGVAAVLAESFERIHRANLVALGVLPLQLAAGQGPASLGLDGFETVDLAGLAALRPGGTATARFHRADGSVVEAPVRCRIDTEEEAADLAGGGVLPVVRRGLAGAPGGPTA</sequence>
<dbReference type="Proteomes" id="UP001165652">
    <property type="component" value="Unassembled WGS sequence"/>
</dbReference>
<keyword evidence="14" id="KW-1185">Reference proteome</keyword>
<dbReference type="RefSeq" id="WP_272776153.1">
    <property type="nucleotide sequence ID" value="NZ_JAQQLI010000006.1"/>
</dbReference>
<dbReference type="Pfam" id="PF00694">
    <property type="entry name" value="Aconitase_C"/>
    <property type="match status" value="1"/>
</dbReference>
<dbReference type="NCBIfam" id="TIGR01341">
    <property type="entry name" value="aconitase_1"/>
    <property type="match status" value="1"/>
</dbReference>
<keyword evidence="6 9" id="KW-0408">Iron</keyword>
<comment type="caution">
    <text evidence="13">The sequence shown here is derived from an EMBL/GenBank/DDBJ whole genome shotgun (WGS) entry which is preliminary data.</text>
</comment>
<keyword evidence="7 9" id="KW-0411">Iron-sulfur</keyword>